<keyword evidence="1" id="KW-0812">Transmembrane</keyword>
<organism evidence="2 3">
    <name type="scientific">Kutzneria buriramensis</name>
    <dbReference type="NCBI Taxonomy" id="1045776"/>
    <lineage>
        <taxon>Bacteria</taxon>
        <taxon>Bacillati</taxon>
        <taxon>Actinomycetota</taxon>
        <taxon>Actinomycetes</taxon>
        <taxon>Pseudonocardiales</taxon>
        <taxon>Pseudonocardiaceae</taxon>
        <taxon>Kutzneria</taxon>
    </lineage>
</organism>
<name>A0A3E0IA77_9PSEU</name>
<keyword evidence="3" id="KW-1185">Reference proteome</keyword>
<protein>
    <submittedName>
        <fullName evidence="2">Uncharacterized protein</fullName>
    </submittedName>
</protein>
<sequence>MADLERRGGPRVVSLLFGVGGLFATAYALTDGRMADLPFGVTGLVAGGAILVGLLILLWTVRPSARR</sequence>
<feature type="transmembrane region" description="Helical" evidence="1">
    <location>
        <begin position="12"/>
        <end position="29"/>
    </location>
</feature>
<reference evidence="2 3" key="1">
    <citation type="submission" date="2018-08" db="EMBL/GenBank/DDBJ databases">
        <title>Genomic Encyclopedia of Archaeal and Bacterial Type Strains, Phase II (KMG-II): from individual species to whole genera.</title>
        <authorList>
            <person name="Goeker M."/>
        </authorList>
    </citation>
    <scope>NUCLEOTIDE SEQUENCE [LARGE SCALE GENOMIC DNA]</scope>
    <source>
        <strain evidence="2 3">DSM 45791</strain>
    </source>
</reference>
<evidence type="ECO:0000313" key="3">
    <source>
        <dbReference type="Proteomes" id="UP000256269"/>
    </source>
</evidence>
<dbReference type="AlphaFoldDB" id="A0A3E0IA77"/>
<evidence type="ECO:0000313" key="2">
    <source>
        <dbReference type="EMBL" id="REH55580.1"/>
    </source>
</evidence>
<dbReference type="RefSeq" id="WP_116172467.1">
    <property type="nucleotide sequence ID" value="NZ_CP144375.1"/>
</dbReference>
<keyword evidence="1" id="KW-0472">Membrane</keyword>
<accession>A0A3E0IA77</accession>
<dbReference type="Proteomes" id="UP000256269">
    <property type="component" value="Unassembled WGS sequence"/>
</dbReference>
<comment type="caution">
    <text evidence="2">The sequence shown here is derived from an EMBL/GenBank/DDBJ whole genome shotgun (WGS) entry which is preliminary data.</text>
</comment>
<keyword evidence="1" id="KW-1133">Transmembrane helix</keyword>
<dbReference type="EMBL" id="QUNO01000001">
    <property type="protein sequence ID" value="REH55580.1"/>
    <property type="molecule type" value="Genomic_DNA"/>
</dbReference>
<gene>
    <name evidence="2" type="ORF">BCF44_101604</name>
</gene>
<dbReference type="OrthoDB" id="9891097at2"/>
<proteinExistence type="predicted"/>
<feature type="transmembrane region" description="Helical" evidence="1">
    <location>
        <begin position="41"/>
        <end position="61"/>
    </location>
</feature>
<evidence type="ECO:0000256" key="1">
    <source>
        <dbReference type="SAM" id="Phobius"/>
    </source>
</evidence>